<evidence type="ECO:0008006" key="3">
    <source>
        <dbReference type="Google" id="ProtNLM"/>
    </source>
</evidence>
<dbReference type="EMBL" id="BEXD01000213">
    <property type="protein sequence ID" value="GBB85342.1"/>
    <property type="molecule type" value="Genomic_DNA"/>
</dbReference>
<dbReference type="SUPFAM" id="SSF52540">
    <property type="entry name" value="P-loop containing nucleoside triphosphate hydrolases"/>
    <property type="match status" value="1"/>
</dbReference>
<protein>
    <recommendedName>
        <fullName evidence="3">Crinkler family protein</fullName>
    </recommendedName>
</protein>
<organism evidence="1 2">
    <name type="scientific">Rhizophagus clarus</name>
    <dbReference type="NCBI Taxonomy" id="94130"/>
    <lineage>
        <taxon>Eukaryota</taxon>
        <taxon>Fungi</taxon>
        <taxon>Fungi incertae sedis</taxon>
        <taxon>Mucoromycota</taxon>
        <taxon>Glomeromycotina</taxon>
        <taxon>Glomeromycetes</taxon>
        <taxon>Glomerales</taxon>
        <taxon>Glomeraceae</taxon>
        <taxon>Rhizophagus</taxon>
    </lineage>
</organism>
<proteinExistence type="predicted"/>
<sequence>MLSLNCLILSSERVLTEDIGENYYTDDNVEVKFPNFKVSHLKEKLFHRQIIKDITRSSEYIDLWKVDSRKVDEEKDNLKEFIVDDIKDKLGGVMMVDQKKLKSYFDKMSEEEEEGIHVFIVSTAIAPQANLSDGDIINILDPFIGEPPDPLHESLSDFNNIPDGLPNISIYLKFVDQPKKQIRFPTAVGTSGKGKTTFARRAYEKSDIYSKVVSSDVMDAVTECQEAGRTFRIACDDFPSTEFTENAELSFRKFLLFQALKYRLNESVRNFIKFSNMLEGRFAFESIFDVILHYIPCANKEIKFPLFIINIDETKALFESKNNDWLRDALRSLARVISHGYFLFVVLTGTHASELFDTVKSSNVKTEDISLPLLKSKHAEEVLLELANQGVVDRAKRINKLSEHTKYAIKLLGVVGRFLKAMIFQMSVIGSRLLIMTTPIILTNFTNVDYQRYFDHFKSNDNLALIPHLVAYSLFEWHVDRSDTIGINKKRKIEDLEKEELIFLEGNDYKRIKLPFLTLHEIYSNQNHDTLPSIKILDSLDNVISPNQNERLTISVLTFRLWAIHQRSISNNVSNPCSCLLS</sequence>
<reference evidence="1 2" key="1">
    <citation type="submission" date="2017-11" db="EMBL/GenBank/DDBJ databases">
        <title>The genome of Rhizophagus clarus HR1 reveals common genetic basis of auxotrophy among arbuscular mycorrhizal fungi.</title>
        <authorList>
            <person name="Kobayashi Y."/>
        </authorList>
    </citation>
    <scope>NUCLEOTIDE SEQUENCE [LARGE SCALE GENOMIC DNA]</scope>
    <source>
        <strain evidence="1 2">HR1</strain>
    </source>
</reference>
<dbReference type="AlphaFoldDB" id="A0A2Z6QA83"/>
<evidence type="ECO:0000313" key="2">
    <source>
        <dbReference type="Proteomes" id="UP000247702"/>
    </source>
</evidence>
<comment type="caution">
    <text evidence="1">The sequence shown here is derived from an EMBL/GenBank/DDBJ whole genome shotgun (WGS) entry which is preliminary data.</text>
</comment>
<name>A0A2Z6QA83_9GLOM</name>
<evidence type="ECO:0000313" key="1">
    <source>
        <dbReference type="EMBL" id="GBB85342.1"/>
    </source>
</evidence>
<accession>A0A2Z6QA83</accession>
<gene>
    <name evidence="1" type="ORF">RclHR1_01190018</name>
</gene>
<dbReference type="InterPro" id="IPR027417">
    <property type="entry name" value="P-loop_NTPase"/>
</dbReference>
<dbReference type="Proteomes" id="UP000247702">
    <property type="component" value="Unassembled WGS sequence"/>
</dbReference>
<keyword evidence="2" id="KW-1185">Reference proteome</keyword>